<keyword evidence="2" id="KW-1185">Reference proteome</keyword>
<dbReference type="Gene3D" id="1.20.1270.360">
    <property type="match status" value="1"/>
</dbReference>
<evidence type="ECO:0000313" key="2">
    <source>
        <dbReference type="Proteomes" id="UP000016462"/>
    </source>
</evidence>
<dbReference type="InterPro" id="IPR005560">
    <property type="entry name" value="Csp_YhjQ"/>
</dbReference>
<proteinExistence type="predicted"/>
<dbReference type="PANTHER" id="PTHR37310:SF1">
    <property type="entry name" value="CYTOPLASMIC PROTEIN"/>
    <property type="match status" value="1"/>
</dbReference>
<dbReference type="EMBL" id="ASHR01000026">
    <property type="protein sequence ID" value="ERG64017.1"/>
    <property type="molecule type" value="Genomic_DNA"/>
</dbReference>
<organism evidence="1 2">
    <name type="scientific">Agrococcus pavilionensis RW1</name>
    <dbReference type="NCBI Taxonomy" id="1330458"/>
    <lineage>
        <taxon>Bacteria</taxon>
        <taxon>Bacillati</taxon>
        <taxon>Actinomycetota</taxon>
        <taxon>Actinomycetes</taxon>
        <taxon>Micrococcales</taxon>
        <taxon>Microbacteriaceae</taxon>
        <taxon>Agrococcus</taxon>
    </lineage>
</organism>
<evidence type="ECO:0000313" key="1">
    <source>
        <dbReference type="EMBL" id="ERG64017.1"/>
    </source>
</evidence>
<protein>
    <recommendedName>
        <fullName evidence="3">Ferredoxin</fullName>
    </recommendedName>
</protein>
<gene>
    <name evidence="1" type="ORF">L332_06030</name>
</gene>
<accession>U1LPS9</accession>
<reference evidence="1 2" key="1">
    <citation type="journal article" date="2013" name="Genome Announc.">
        <title>First draft genome sequence from a member of the genus agrococcus, isolated from modern microbialites.</title>
        <authorList>
            <person name="White R.A.III."/>
            <person name="Grassa C.J."/>
            <person name="Suttle C.A."/>
        </authorList>
    </citation>
    <scope>NUCLEOTIDE SEQUENCE [LARGE SCALE GENOMIC DNA]</scope>
    <source>
        <strain evidence="1 2">RW1</strain>
    </source>
</reference>
<name>U1LPS9_9MICO</name>
<dbReference type="InterPro" id="IPR044543">
    <property type="entry name" value="YHJQ-like"/>
</dbReference>
<dbReference type="AlphaFoldDB" id="U1LPS9"/>
<dbReference type="PANTHER" id="PTHR37310">
    <property type="entry name" value="CYTOPLASMIC PROTEIN-RELATED"/>
    <property type="match status" value="1"/>
</dbReference>
<comment type="caution">
    <text evidence="1">The sequence shown here is derived from an EMBL/GenBank/DDBJ whole genome shotgun (WGS) entry which is preliminary data.</text>
</comment>
<sequence length="149" mass="16052">MGTQLRMLKGEGTMTHHVETMLDTYPKDLGGVDKQALAACIEACFECAQTCTACADACLAEDMVAELTKCIRTNLDCADVCETTGRVLSRQTGSDAAVIRALLEACRAACQACAEECERHAEMHEHCRVCAEACRRCERACADLLATLG</sequence>
<evidence type="ECO:0008006" key="3">
    <source>
        <dbReference type="Google" id="ProtNLM"/>
    </source>
</evidence>
<dbReference type="CDD" id="cd08026">
    <property type="entry name" value="DUF326"/>
    <property type="match status" value="1"/>
</dbReference>
<dbReference type="Pfam" id="PF03860">
    <property type="entry name" value="Csp"/>
    <property type="match status" value="1"/>
</dbReference>
<dbReference type="Proteomes" id="UP000016462">
    <property type="component" value="Unassembled WGS sequence"/>
</dbReference>